<dbReference type="InterPro" id="IPR002725">
    <property type="entry name" value="YgjP-like_metallopeptidase"/>
</dbReference>
<dbReference type="InterPro" id="IPR053136">
    <property type="entry name" value="UTP_pyrophosphatase-like"/>
</dbReference>
<gene>
    <name evidence="2" type="ORF">SDC9_121325</name>
</gene>
<reference evidence="2" key="1">
    <citation type="submission" date="2019-08" db="EMBL/GenBank/DDBJ databases">
        <authorList>
            <person name="Kucharzyk K."/>
            <person name="Murdoch R.W."/>
            <person name="Higgins S."/>
            <person name="Loffler F."/>
        </authorList>
    </citation>
    <scope>NUCLEOTIDE SEQUENCE</scope>
</reference>
<comment type="caution">
    <text evidence="2">The sequence shown here is derived from an EMBL/GenBank/DDBJ whole genome shotgun (WGS) entry which is preliminary data.</text>
</comment>
<dbReference type="CDD" id="cd07344">
    <property type="entry name" value="M48_yhfN_like"/>
    <property type="match status" value="1"/>
</dbReference>
<evidence type="ECO:0000259" key="1">
    <source>
        <dbReference type="Pfam" id="PF01863"/>
    </source>
</evidence>
<proteinExistence type="predicted"/>
<dbReference type="Gene3D" id="3.30.2010.10">
    <property type="entry name" value="Metalloproteases ('zincins'), catalytic domain"/>
    <property type="match status" value="1"/>
</dbReference>
<sequence>MAQYKDINYELKQSKRKTLSIYIERDGRVTVLAPEHLNIEEIEKVLEEKRYWIYSQLEEWKYLNSAKVKRQFVNGEGFLYLGRSYRLKLVEEQDEPLKLYQGYFCLRKKDISSAPEHFKDFYRTKGAEKLKDRVDHYKDMIGVKPQGIRVMELKNRWASCSDNNILNFHWKLIMAPMTVVDYVVVHEMAHFLYPNHNESFWNIVDKVLPDFLERKNWLREKGAALDI</sequence>
<dbReference type="Pfam" id="PF01863">
    <property type="entry name" value="YgjP-like"/>
    <property type="match status" value="1"/>
</dbReference>
<dbReference type="AlphaFoldDB" id="A0A645CBS4"/>
<feature type="domain" description="YgjP-like metallopeptidase" evidence="1">
    <location>
        <begin position="17"/>
        <end position="220"/>
    </location>
</feature>
<dbReference type="PANTHER" id="PTHR30399">
    <property type="entry name" value="UNCHARACTERIZED PROTEIN YGJP"/>
    <property type="match status" value="1"/>
</dbReference>
<evidence type="ECO:0000313" key="2">
    <source>
        <dbReference type="EMBL" id="MPM74338.1"/>
    </source>
</evidence>
<protein>
    <recommendedName>
        <fullName evidence="1">YgjP-like metallopeptidase domain-containing protein</fullName>
    </recommendedName>
</protein>
<dbReference type="PANTHER" id="PTHR30399:SF1">
    <property type="entry name" value="UTP PYROPHOSPHATASE"/>
    <property type="match status" value="1"/>
</dbReference>
<dbReference type="EMBL" id="VSSQ01025896">
    <property type="protein sequence ID" value="MPM74338.1"/>
    <property type="molecule type" value="Genomic_DNA"/>
</dbReference>
<name>A0A645CBS4_9ZZZZ</name>
<accession>A0A645CBS4</accession>
<organism evidence="2">
    <name type="scientific">bioreactor metagenome</name>
    <dbReference type="NCBI Taxonomy" id="1076179"/>
    <lineage>
        <taxon>unclassified sequences</taxon>
        <taxon>metagenomes</taxon>
        <taxon>ecological metagenomes</taxon>
    </lineage>
</organism>